<proteinExistence type="predicted"/>
<comment type="caution">
    <text evidence="1">The sequence shown here is derived from an EMBL/GenBank/DDBJ whole genome shotgun (WGS) entry which is preliminary data.</text>
</comment>
<accession>A0ABP2Y7W9</accession>
<evidence type="ECO:0000313" key="1">
    <source>
        <dbReference type="EMBL" id="ERJ77288.1"/>
    </source>
</evidence>
<dbReference type="EMBL" id="AWUY01000088">
    <property type="protein sequence ID" value="ERJ77288.1"/>
    <property type="molecule type" value="Genomic_DNA"/>
</dbReference>
<name>A0ABP2Y7W9_9BACT</name>
<dbReference type="Proteomes" id="UP000016660">
    <property type="component" value="Unassembled WGS sequence"/>
</dbReference>
<organism evidence="1 2">
    <name type="scientific">Prevotella disiens JCM 6334 = ATCC 29426</name>
    <dbReference type="NCBI Taxonomy" id="1235811"/>
    <lineage>
        <taxon>Bacteria</taxon>
        <taxon>Pseudomonadati</taxon>
        <taxon>Bacteroidota</taxon>
        <taxon>Bacteroidia</taxon>
        <taxon>Bacteroidales</taxon>
        <taxon>Prevotellaceae</taxon>
        <taxon>Prevotella</taxon>
    </lineage>
</organism>
<sequence length="48" mass="5790">FFASSTTRITSLTTFEELMNWAFFCEERDKSRPYESTFSPQYPFYDSK</sequence>
<gene>
    <name evidence="1" type="ORF">HMPREF0653_01196</name>
</gene>
<reference evidence="1 2" key="1">
    <citation type="submission" date="2013-06" db="EMBL/GenBank/DDBJ databases">
        <authorList>
            <person name="Weinstock G."/>
            <person name="Sodergren E."/>
            <person name="Lobos E.A."/>
            <person name="Fulton L."/>
            <person name="Fulton R."/>
            <person name="Courtney L."/>
            <person name="Fronick C."/>
            <person name="O'Laughlin M."/>
            <person name="Godfrey J."/>
            <person name="Wilson R.M."/>
            <person name="Miner T."/>
            <person name="Farmer C."/>
            <person name="Delehaunty K."/>
            <person name="Cordes M."/>
            <person name="Minx P."/>
            <person name="Tomlinson C."/>
            <person name="Chen J."/>
            <person name="Wollam A."/>
            <person name="Pepin K.H."/>
            <person name="Bhonagiri V."/>
            <person name="Zhang X."/>
            <person name="Warren W."/>
            <person name="Mitreva M."/>
            <person name="Mardis E.R."/>
            <person name="Wilson R.K."/>
        </authorList>
    </citation>
    <scope>NUCLEOTIDE SEQUENCE [LARGE SCALE GENOMIC DNA]</scope>
    <source>
        <strain evidence="1 2">ATCC 29426</strain>
    </source>
</reference>
<feature type="non-terminal residue" evidence="1">
    <location>
        <position position="1"/>
    </location>
</feature>
<protein>
    <submittedName>
        <fullName evidence="1">Uncharacterized protein</fullName>
    </submittedName>
</protein>
<evidence type="ECO:0000313" key="2">
    <source>
        <dbReference type="Proteomes" id="UP000016660"/>
    </source>
</evidence>
<keyword evidence="2" id="KW-1185">Reference proteome</keyword>